<feature type="compositionally biased region" description="Basic residues" evidence="1">
    <location>
        <begin position="192"/>
        <end position="202"/>
    </location>
</feature>
<organism evidence="2 3">
    <name type="scientific">Porphyra umbilicalis</name>
    <name type="common">Purple laver</name>
    <name type="synonym">Red alga</name>
    <dbReference type="NCBI Taxonomy" id="2786"/>
    <lineage>
        <taxon>Eukaryota</taxon>
        <taxon>Rhodophyta</taxon>
        <taxon>Bangiophyceae</taxon>
        <taxon>Bangiales</taxon>
        <taxon>Bangiaceae</taxon>
        <taxon>Porphyra</taxon>
    </lineage>
</organism>
<dbReference type="Proteomes" id="UP000218209">
    <property type="component" value="Unassembled WGS sequence"/>
</dbReference>
<name>A0A1X6PCW8_PORUM</name>
<proteinExistence type="predicted"/>
<feature type="compositionally biased region" description="Basic residues" evidence="1">
    <location>
        <begin position="214"/>
        <end position="223"/>
    </location>
</feature>
<feature type="compositionally biased region" description="Low complexity" evidence="1">
    <location>
        <begin position="203"/>
        <end position="213"/>
    </location>
</feature>
<evidence type="ECO:0000256" key="1">
    <source>
        <dbReference type="SAM" id="MobiDB-lite"/>
    </source>
</evidence>
<reference evidence="2 3" key="1">
    <citation type="submission" date="2017-03" db="EMBL/GenBank/DDBJ databases">
        <title>WGS assembly of Porphyra umbilicalis.</title>
        <authorList>
            <person name="Brawley S.H."/>
            <person name="Blouin N.A."/>
            <person name="Ficko-Blean E."/>
            <person name="Wheeler G.L."/>
            <person name="Lohr M."/>
            <person name="Goodson H.V."/>
            <person name="Jenkins J.W."/>
            <person name="Blaby-Haas C.E."/>
            <person name="Helliwell K.E."/>
            <person name="Chan C."/>
            <person name="Marriage T."/>
            <person name="Bhattacharya D."/>
            <person name="Klein A.S."/>
            <person name="Badis Y."/>
            <person name="Brodie J."/>
            <person name="Cao Y."/>
            <person name="Collen J."/>
            <person name="Dittami S.M."/>
            <person name="Gachon C.M."/>
            <person name="Green B.R."/>
            <person name="Karpowicz S."/>
            <person name="Kim J.W."/>
            <person name="Kudahl U."/>
            <person name="Lin S."/>
            <person name="Michel G."/>
            <person name="Mittag M."/>
            <person name="Olson B.J."/>
            <person name="Pangilinan J."/>
            <person name="Peng Y."/>
            <person name="Qiu H."/>
            <person name="Shu S."/>
            <person name="Singer J.T."/>
            <person name="Smith A.G."/>
            <person name="Sprecher B.N."/>
            <person name="Wagner V."/>
            <person name="Wang W."/>
            <person name="Wang Z.-Y."/>
            <person name="Yan J."/>
            <person name="Yarish C."/>
            <person name="Zoeuner-Riek S."/>
            <person name="Zhuang Y."/>
            <person name="Zou Y."/>
            <person name="Lindquist E.A."/>
            <person name="Grimwood J."/>
            <person name="Barry K."/>
            <person name="Rokhsar D.S."/>
            <person name="Schmutz J."/>
            <person name="Stiller J.W."/>
            <person name="Grossman A.R."/>
            <person name="Prochnik S.E."/>
        </authorList>
    </citation>
    <scope>NUCLEOTIDE SEQUENCE [LARGE SCALE GENOMIC DNA]</scope>
    <source>
        <strain evidence="2">4086291</strain>
    </source>
</reference>
<feature type="compositionally biased region" description="Basic and acidic residues" evidence="1">
    <location>
        <begin position="1"/>
        <end position="11"/>
    </location>
</feature>
<keyword evidence="3" id="KW-1185">Reference proteome</keyword>
<sequence length="223" mass="24008">MRRHPETDHTAKPRRAHPTANAAPSADQESTDAPPTSSGSKYQLERDSRRTAGAPRRARSDRASPPPSMAADDAPAQPSGPIPHPPPPPPPLVALRGSPNAAAIDTPGDAANGARLSLGVPPPHPPPPPRPPPPVPPERAERKVLHVPIPPPDRRQQPHGRQRNGQPARGAEPQPPRQLGRRRPPRGGGGERRRHCRARGRPSRAAARTQSPSPRRRYPPQPR</sequence>
<feature type="compositionally biased region" description="Pro residues" evidence="1">
    <location>
        <begin position="78"/>
        <end position="92"/>
    </location>
</feature>
<evidence type="ECO:0000313" key="2">
    <source>
        <dbReference type="EMBL" id="OSX78759.1"/>
    </source>
</evidence>
<feature type="compositionally biased region" description="Polar residues" evidence="1">
    <location>
        <begin position="27"/>
        <end position="41"/>
    </location>
</feature>
<feature type="compositionally biased region" description="Pro residues" evidence="1">
    <location>
        <begin position="120"/>
        <end position="137"/>
    </location>
</feature>
<evidence type="ECO:0000313" key="3">
    <source>
        <dbReference type="Proteomes" id="UP000218209"/>
    </source>
</evidence>
<dbReference type="EMBL" id="KV918805">
    <property type="protein sequence ID" value="OSX78759.1"/>
    <property type="molecule type" value="Genomic_DNA"/>
</dbReference>
<protein>
    <submittedName>
        <fullName evidence="2">Uncharacterized protein</fullName>
    </submittedName>
</protein>
<dbReference type="AlphaFoldDB" id="A0A1X6PCW8"/>
<accession>A0A1X6PCW8</accession>
<feature type="region of interest" description="Disordered" evidence="1">
    <location>
        <begin position="1"/>
        <end position="223"/>
    </location>
</feature>
<gene>
    <name evidence="2" type="ORF">BU14_0099s0025</name>
</gene>